<organism evidence="7 8">
    <name type="scientific">Phragmitibacter flavus</name>
    <dbReference type="NCBI Taxonomy" id="2576071"/>
    <lineage>
        <taxon>Bacteria</taxon>
        <taxon>Pseudomonadati</taxon>
        <taxon>Verrucomicrobiota</taxon>
        <taxon>Verrucomicrobiia</taxon>
        <taxon>Verrucomicrobiales</taxon>
        <taxon>Verrucomicrobiaceae</taxon>
        <taxon>Phragmitibacter</taxon>
    </lineage>
</organism>
<evidence type="ECO:0000313" key="8">
    <source>
        <dbReference type="Proteomes" id="UP000306196"/>
    </source>
</evidence>
<dbReference type="AlphaFoldDB" id="A0A5R8KJA8"/>
<accession>A0A5R8KJA8</accession>
<keyword evidence="5" id="KW-0411">Iron-sulfur</keyword>
<evidence type="ECO:0000256" key="3">
    <source>
        <dbReference type="ARBA" id="ARBA00023002"/>
    </source>
</evidence>
<keyword evidence="6" id="KW-0732">Signal</keyword>
<dbReference type="EMBL" id="VAUV01000002">
    <property type="protein sequence ID" value="TLD72337.1"/>
    <property type="molecule type" value="Genomic_DNA"/>
</dbReference>
<evidence type="ECO:0000256" key="4">
    <source>
        <dbReference type="ARBA" id="ARBA00023004"/>
    </source>
</evidence>
<evidence type="ECO:0000313" key="7">
    <source>
        <dbReference type="EMBL" id="TLD72337.1"/>
    </source>
</evidence>
<name>A0A5R8KJA8_9BACT</name>
<dbReference type="PANTHER" id="PTHR43498:SF1">
    <property type="entry name" value="COB--COM HETERODISULFIDE REDUCTASE IRON-SULFUR SUBUNIT A"/>
    <property type="match status" value="1"/>
</dbReference>
<evidence type="ECO:0000256" key="5">
    <source>
        <dbReference type="ARBA" id="ARBA00023014"/>
    </source>
</evidence>
<dbReference type="RefSeq" id="WP_138084693.1">
    <property type="nucleotide sequence ID" value="NZ_VAUV01000002.1"/>
</dbReference>
<evidence type="ECO:0000256" key="6">
    <source>
        <dbReference type="SAM" id="SignalP"/>
    </source>
</evidence>
<dbReference type="GO" id="GO:0046872">
    <property type="term" value="F:metal ion binding"/>
    <property type="evidence" value="ECO:0007669"/>
    <property type="project" value="UniProtKB-KW"/>
</dbReference>
<protein>
    <submittedName>
        <fullName evidence="7">FAD-dependent oxidoreductase</fullName>
    </submittedName>
</protein>
<gene>
    <name evidence="7" type="ORF">FEM03_02990</name>
</gene>
<reference evidence="7 8" key="1">
    <citation type="submission" date="2019-05" db="EMBL/GenBank/DDBJ databases">
        <title>Verrucobacter flavum gen. nov., sp. nov. a new member of the family Verrucomicrobiaceae.</title>
        <authorList>
            <person name="Szuroczki S."/>
            <person name="Abbaszade G."/>
            <person name="Szabo A."/>
            <person name="Felfoldi T."/>
            <person name="Schumann P."/>
            <person name="Boka K."/>
            <person name="Keki Z."/>
            <person name="Toumi M."/>
            <person name="Toth E."/>
        </authorList>
    </citation>
    <scope>NUCLEOTIDE SEQUENCE [LARGE SCALE GENOMIC DNA]</scope>
    <source>
        <strain evidence="7 8">MG-N-17</strain>
    </source>
</reference>
<dbReference type="SUPFAM" id="SSF51905">
    <property type="entry name" value="FAD/NAD(P)-binding domain"/>
    <property type="match status" value="1"/>
</dbReference>
<sequence length="542" mass="59828">MRRFLLLLPFLTAYSLTAATPVVVDVCVYGATPAGITAAIAAKQEGASVILIEPSRWVGGILGAGIKTKQDCPEPRAVGGLTQSKIFTFANFPSLLRRDFEQWLTDEKIDLIREHRIQSATKDGTKITSITLEHAPPDHEGIPIPQALPGSEEKTITATIFIDASYEGDLMAKSGVTYSTGREASSEFNEQPAGVGPPTNWTPIDPYLSPGDPTSGLVPLVDPDHGKPLGSGDDYTQAYNFRFYTTNDPANRAEFGVPTNYTRAQFELVGRFIEHLKKQHADDPKKLTERLRAIFPGWMNSGEYNYQRNSLITMAPLGLSRYYQDGDYAKKSEIWRAHRDYLAGLHHFMSTDPRVPETFRNQTAQLGLKRDTHPDTNGWPHQLYVRITRRMHAPYQLTHADVLNQTNEPDSVGLALYGVDTYPARRYVAKHPETGQIGVATEGNMFIGGAKGTGTPYPVPYRSITPKPEQCTNLLVPVCFSATHIAYASARMEPVFAVLGESAGVAAAQSVKESKPVQSIDIATLQKRLLQRGQVLEWKKSQ</sequence>
<dbReference type="OrthoDB" id="9777740at2"/>
<keyword evidence="4" id="KW-0408">Iron</keyword>
<dbReference type="Proteomes" id="UP000306196">
    <property type="component" value="Unassembled WGS sequence"/>
</dbReference>
<keyword evidence="3" id="KW-0560">Oxidoreductase</keyword>
<proteinExistence type="predicted"/>
<keyword evidence="1" id="KW-0004">4Fe-4S</keyword>
<keyword evidence="2" id="KW-0479">Metal-binding</keyword>
<dbReference type="GO" id="GO:0051539">
    <property type="term" value="F:4 iron, 4 sulfur cluster binding"/>
    <property type="evidence" value="ECO:0007669"/>
    <property type="project" value="UniProtKB-KW"/>
</dbReference>
<dbReference type="Gene3D" id="3.50.50.60">
    <property type="entry name" value="FAD/NAD(P)-binding domain"/>
    <property type="match status" value="1"/>
</dbReference>
<dbReference type="InterPro" id="IPR036188">
    <property type="entry name" value="FAD/NAD-bd_sf"/>
</dbReference>
<comment type="caution">
    <text evidence="7">The sequence shown here is derived from an EMBL/GenBank/DDBJ whole genome shotgun (WGS) entry which is preliminary data.</text>
</comment>
<dbReference type="Pfam" id="PF12831">
    <property type="entry name" value="FAD_oxidored"/>
    <property type="match status" value="1"/>
</dbReference>
<dbReference type="InterPro" id="IPR039650">
    <property type="entry name" value="HdrA-like"/>
</dbReference>
<evidence type="ECO:0000256" key="2">
    <source>
        <dbReference type="ARBA" id="ARBA00022723"/>
    </source>
</evidence>
<dbReference type="PANTHER" id="PTHR43498">
    <property type="entry name" value="FERREDOXIN:COB-COM HETERODISULFIDE REDUCTASE SUBUNIT A"/>
    <property type="match status" value="1"/>
</dbReference>
<keyword evidence="8" id="KW-1185">Reference proteome</keyword>
<feature type="chain" id="PRO_5024323916" evidence="6">
    <location>
        <begin position="19"/>
        <end position="542"/>
    </location>
</feature>
<evidence type="ECO:0000256" key="1">
    <source>
        <dbReference type="ARBA" id="ARBA00022485"/>
    </source>
</evidence>
<feature type="signal peptide" evidence="6">
    <location>
        <begin position="1"/>
        <end position="18"/>
    </location>
</feature>
<dbReference type="GO" id="GO:0016491">
    <property type="term" value="F:oxidoreductase activity"/>
    <property type="evidence" value="ECO:0007669"/>
    <property type="project" value="UniProtKB-KW"/>
</dbReference>